<reference evidence="2 3" key="1">
    <citation type="submission" date="2017-03" db="EMBL/GenBank/DDBJ databases">
        <authorList>
            <person name="Afonso C.L."/>
            <person name="Miller P.J."/>
            <person name="Scott M.A."/>
            <person name="Spackman E."/>
            <person name="Goraichik I."/>
            <person name="Dimitrov K.M."/>
            <person name="Suarez D.L."/>
            <person name="Swayne D.E."/>
        </authorList>
    </citation>
    <scope>NUCLEOTIDE SEQUENCE [LARGE SCALE GENOMIC DNA]</scope>
    <source>
        <strain evidence="2 3">CECT 7745</strain>
    </source>
</reference>
<organism evidence="2 3">
    <name type="scientific">Roseovarius aestuarii</name>
    <dbReference type="NCBI Taxonomy" id="475083"/>
    <lineage>
        <taxon>Bacteria</taxon>
        <taxon>Pseudomonadati</taxon>
        <taxon>Pseudomonadota</taxon>
        <taxon>Alphaproteobacteria</taxon>
        <taxon>Rhodobacterales</taxon>
        <taxon>Roseobacteraceae</taxon>
        <taxon>Roseovarius</taxon>
    </lineage>
</organism>
<evidence type="ECO:0000313" key="3">
    <source>
        <dbReference type="Proteomes" id="UP000193224"/>
    </source>
</evidence>
<accession>A0A1X7BP92</accession>
<dbReference type="OrthoDB" id="8481769at2"/>
<keyword evidence="3" id="KW-1185">Reference proteome</keyword>
<feature type="region of interest" description="Disordered" evidence="1">
    <location>
        <begin position="57"/>
        <end position="78"/>
    </location>
</feature>
<proteinExistence type="predicted"/>
<dbReference type="RefSeq" id="WP_139836319.1">
    <property type="nucleotide sequence ID" value="NZ_FWXB01000003.1"/>
</dbReference>
<protein>
    <recommendedName>
        <fullName evidence="4">Sulfotransferase domain protein</fullName>
    </recommendedName>
</protein>
<evidence type="ECO:0000313" key="2">
    <source>
        <dbReference type="EMBL" id="SMC11415.1"/>
    </source>
</evidence>
<dbReference type="EMBL" id="FWXB01000003">
    <property type="protein sequence ID" value="SMC11415.1"/>
    <property type="molecule type" value="Genomic_DNA"/>
</dbReference>
<name>A0A1X7BP92_9RHOB</name>
<gene>
    <name evidence="2" type="ORF">ROA7745_01228</name>
</gene>
<dbReference type="AlphaFoldDB" id="A0A1X7BP92"/>
<sequence>MDEELRDFLQRNKLVIHMGAHKTATTYIQSALNAQREPLKSQGILMVLPSDLRGTGMLQGKKTQGAAAESGDGAGSKKRNLTTLLGEMAADPDTRRIVVSEEGLIGSPRNNLNRRSLYPNLTSKLANLPKPLDHPNVTFLLSLRDYGSFFSSNVTTAVRRGNIFDPEQLHASLLLMHRSWVDVLTELRAAFPSAALKIWRYEDFEALEPLIFSELAPGFEVTPSDRLFGTLSGNAIKHILDQVGPESGPEITRPVVRAAVRKYPISARNPSFSLWSEEEAAHLTFRYTLDWQAICRGYPGIVLGSA</sequence>
<evidence type="ECO:0000256" key="1">
    <source>
        <dbReference type="SAM" id="MobiDB-lite"/>
    </source>
</evidence>
<dbReference type="InterPro" id="IPR027417">
    <property type="entry name" value="P-loop_NTPase"/>
</dbReference>
<dbReference type="SUPFAM" id="SSF52540">
    <property type="entry name" value="P-loop containing nucleoside triphosphate hydrolases"/>
    <property type="match status" value="1"/>
</dbReference>
<evidence type="ECO:0008006" key="4">
    <source>
        <dbReference type="Google" id="ProtNLM"/>
    </source>
</evidence>
<dbReference type="Proteomes" id="UP000193224">
    <property type="component" value="Unassembled WGS sequence"/>
</dbReference>